<name>X1EHQ9_9ZZZZ</name>
<reference evidence="2" key="1">
    <citation type="journal article" date="2014" name="Front. Microbiol.">
        <title>High frequency of phylogenetically diverse reductive dehalogenase-homologous genes in deep subseafloor sedimentary metagenomes.</title>
        <authorList>
            <person name="Kawai M."/>
            <person name="Futagami T."/>
            <person name="Toyoda A."/>
            <person name="Takaki Y."/>
            <person name="Nishi S."/>
            <person name="Hori S."/>
            <person name="Arai W."/>
            <person name="Tsubouchi T."/>
            <person name="Morono Y."/>
            <person name="Uchiyama I."/>
            <person name="Ito T."/>
            <person name="Fujiyama A."/>
            <person name="Inagaki F."/>
            <person name="Takami H."/>
        </authorList>
    </citation>
    <scope>NUCLEOTIDE SEQUENCE</scope>
    <source>
        <strain evidence="2">Expedition CK06-06</strain>
    </source>
</reference>
<protein>
    <submittedName>
        <fullName evidence="2">Uncharacterized protein</fullName>
    </submittedName>
</protein>
<gene>
    <name evidence="2" type="ORF">S01H4_58721</name>
</gene>
<dbReference type="EMBL" id="BART01034339">
    <property type="protein sequence ID" value="GAH16649.1"/>
    <property type="molecule type" value="Genomic_DNA"/>
</dbReference>
<evidence type="ECO:0000313" key="2">
    <source>
        <dbReference type="EMBL" id="GAH16649.1"/>
    </source>
</evidence>
<sequence>MVIEETIKTDKEKLRVALSSEPKKAKSTEKVKPKEKKKPPEIEKPAEKVSTSTSESLKDSIIRYLKEKKIVTTKPQFVKDIIAKGFPKTKVEKEINSLKEQGLIKYNRSTPKG</sequence>
<feature type="non-terminal residue" evidence="2">
    <location>
        <position position="113"/>
    </location>
</feature>
<dbReference type="AlphaFoldDB" id="X1EHQ9"/>
<feature type="compositionally biased region" description="Basic and acidic residues" evidence="1">
    <location>
        <begin position="14"/>
        <end position="47"/>
    </location>
</feature>
<evidence type="ECO:0000256" key="1">
    <source>
        <dbReference type="SAM" id="MobiDB-lite"/>
    </source>
</evidence>
<feature type="region of interest" description="Disordered" evidence="1">
    <location>
        <begin position="14"/>
        <end position="55"/>
    </location>
</feature>
<accession>X1EHQ9</accession>
<proteinExistence type="predicted"/>
<comment type="caution">
    <text evidence="2">The sequence shown here is derived from an EMBL/GenBank/DDBJ whole genome shotgun (WGS) entry which is preliminary data.</text>
</comment>
<organism evidence="2">
    <name type="scientific">marine sediment metagenome</name>
    <dbReference type="NCBI Taxonomy" id="412755"/>
    <lineage>
        <taxon>unclassified sequences</taxon>
        <taxon>metagenomes</taxon>
        <taxon>ecological metagenomes</taxon>
    </lineage>
</organism>